<evidence type="ECO:0000259" key="1">
    <source>
        <dbReference type="Pfam" id="PF00975"/>
    </source>
</evidence>
<comment type="caution">
    <text evidence="2">The sequence shown here is derived from an EMBL/GenBank/DDBJ whole genome shotgun (WGS) entry which is preliminary data.</text>
</comment>
<name>A0ABR5HL23_9BURK</name>
<dbReference type="EMBL" id="LELG01000169">
    <property type="protein sequence ID" value="KMQ80073.1"/>
    <property type="molecule type" value="Genomic_DNA"/>
</dbReference>
<organism evidence="2 3">
    <name type="scientific">Candidatus Burkholderia pumila</name>
    <dbReference type="NCBI Taxonomy" id="1090375"/>
    <lineage>
        <taxon>Bacteria</taxon>
        <taxon>Pseudomonadati</taxon>
        <taxon>Pseudomonadota</taxon>
        <taxon>Betaproteobacteria</taxon>
        <taxon>Burkholderiales</taxon>
        <taxon>Burkholderiaceae</taxon>
        <taxon>Burkholderia</taxon>
    </lineage>
</organism>
<protein>
    <recommendedName>
        <fullName evidence="1">Thioesterase domain-containing protein</fullName>
    </recommendedName>
</protein>
<dbReference type="InterPro" id="IPR029058">
    <property type="entry name" value="AB_hydrolase_fold"/>
</dbReference>
<gene>
    <name evidence="2" type="ORF">BPMI_00813</name>
</gene>
<dbReference type="Proteomes" id="UP000242951">
    <property type="component" value="Unassembled WGS sequence"/>
</dbReference>
<evidence type="ECO:0000313" key="2">
    <source>
        <dbReference type="EMBL" id="KMQ80073.1"/>
    </source>
</evidence>
<dbReference type="Gene3D" id="3.40.630.30">
    <property type="match status" value="1"/>
</dbReference>
<accession>A0ABR5HL23</accession>
<feature type="domain" description="Thioesterase" evidence="1">
    <location>
        <begin position="201"/>
        <end position="259"/>
    </location>
</feature>
<dbReference type="SUPFAM" id="SSF53474">
    <property type="entry name" value="alpha/beta-Hydrolases"/>
    <property type="match status" value="1"/>
</dbReference>
<keyword evidence="3" id="KW-1185">Reference proteome</keyword>
<sequence>MKLLVNTHPTDILDVDHLSIWTGVCGRALLLDFHQSQRKSEWRSCESMNIEGIGGNHCGLIECVSPRQKLICSRFFRLRHQVLAEELHWVPQVNSGFEQDQYDIRATLIGIFGSDGPEAVMQRMSMLFWASARRSTSPGSKCVASTMPQSSRKQPLAYSLASRSSAGSKTRWNSACRVKVRGWQHRCVGFAHVLREISGDLAGRHVTSKPPYSHYRALVEPLRNALTPRLDAPYTIYGHSLGALLGFGLAHALHDTGADPFVSRRISGHRIYTIRSTTSPAYRKRRSSMD</sequence>
<evidence type="ECO:0000313" key="3">
    <source>
        <dbReference type="Proteomes" id="UP000242951"/>
    </source>
</evidence>
<reference evidence="2 3" key="1">
    <citation type="submission" date="2015-06" db="EMBL/GenBank/DDBJ databases">
        <title>Comparative genomics of Burkholderia leaf nodule symbionts.</title>
        <authorList>
            <person name="Carlier A."/>
            <person name="Eberl L."/>
            <person name="Pinto-Carbo M."/>
        </authorList>
    </citation>
    <scope>NUCLEOTIDE SEQUENCE [LARGE SCALE GENOMIC DNA]</scope>
    <source>
        <strain evidence="2 3">UZHbot3</strain>
    </source>
</reference>
<dbReference type="Pfam" id="PF00975">
    <property type="entry name" value="Thioesterase"/>
    <property type="match status" value="1"/>
</dbReference>
<dbReference type="Gene3D" id="3.40.50.1820">
    <property type="entry name" value="alpha/beta hydrolase"/>
    <property type="match status" value="1"/>
</dbReference>
<dbReference type="InterPro" id="IPR001031">
    <property type="entry name" value="Thioesterase"/>
</dbReference>
<proteinExistence type="predicted"/>